<dbReference type="InterPro" id="IPR050250">
    <property type="entry name" value="Macrolide_Exporter_MacB"/>
</dbReference>
<evidence type="ECO:0000256" key="5">
    <source>
        <dbReference type="ARBA" id="ARBA00023136"/>
    </source>
</evidence>
<sequence length="399" mass="42399">MIYETIRQAFQNIWSNKFRTLLTMLGIIIGVMAVIVIVGLGNGMTQSIKDGFADMGTNILSVQIMDRGSRNVSVDAVYDIVESHPDLFTSVSPTGTVSGTVKVGTDSYSNTTVKGVSEVYFDILGYTIDGGRLLNYVDLENNKKVCVVGAYINRVAYGGNAVGQTIKIGSTRYTIVGVLEAKVTDLENQEGSNDDMIFVPYTTALRVAKSSTVSSYSVTIADESKLSEGKTIFEDALKSLLHSDSGYMVTSLSEMLDTMTSMVNMVVTILTAIAAISLLVGGIGIMNIMMVSVTERTREIGIRKALGAQESTILGLFVTEAAATSALGGVLGIGLGYLLSAVANHILPMVLTDMTLTVSPSIGSVAVAFSISVGIGVLFGFLPARRAARLNPIEALRYD</sequence>
<proteinExistence type="inferred from homology"/>
<dbReference type="InterPro" id="IPR025857">
    <property type="entry name" value="MacB_PCD"/>
</dbReference>
<evidence type="ECO:0000256" key="7">
    <source>
        <dbReference type="SAM" id="Phobius"/>
    </source>
</evidence>
<feature type="transmembrane region" description="Helical" evidence="7">
    <location>
        <begin position="314"/>
        <end position="342"/>
    </location>
</feature>
<dbReference type="GO" id="GO:0005886">
    <property type="term" value="C:plasma membrane"/>
    <property type="evidence" value="ECO:0007669"/>
    <property type="project" value="UniProtKB-SubCell"/>
</dbReference>
<keyword evidence="5 7" id="KW-0472">Membrane</keyword>
<dbReference type="AlphaFoldDB" id="A0A3E2UAC0"/>
<feature type="transmembrane region" description="Helical" evidence="7">
    <location>
        <begin position="265"/>
        <end position="293"/>
    </location>
</feature>
<evidence type="ECO:0000256" key="3">
    <source>
        <dbReference type="ARBA" id="ARBA00022692"/>
    </source>
</evidence>
<keyword evidence="4 7" id="KW-1133">Transmembrane helix</keyword>
<evidence type="ECO:0000313" key="10">
    <source>
        <dbReference type="EMBL" id="RGB93159.1"/>
    </source>
</evidence>
<feature type="transmembrane region" description="Helical" evidence="7">
    <location>
        <begin position="21"/>
        <end position="40"/>
    </location>
</feature>
<accession>A0A3E2UAC0</accession>
<feature type="domain" description="MacB-like periplasmic core" evidence="9">
    <location>
        <begin position="20"/>
        <end position="225"/>
    </location>
</feature>
<dbReference type="Proteomes" id="UP000260991">
    <property type="component" value="Unassembled WGS sequence"/>
</dbReference>
<dbReference type="PANTHER" id="PTHR30572">
    <property type="entry name" value="MEMBRANE COMPONENT OF TRANSPORTER-RELATED"/>
    <property type="match status" value="1"/>
</dbReference>
<reference evidence="10 11" key="1">
    <citation type="submission" date="2018-08" db="EMBL/GenBank/DDBJ databases">
        <title>A genome reference for cultivated species of the human gut microbiota.</title>
        <authorList>
            <person name="Zou Y."/>
            <person name="Xue W."/>
            <person name="Luo G."/>
        </authorList>
    </citation>
    <scope>NUCLEOTIDE SEQUENCE [LARGE SCALE GENOMIC DNA]</scope>
    <source>
        <strain evidence="10 11">AF32-8AC</strain>
    </source>
</reference>
<protein>
    <submittedName>
        <fullName evidence="10">ABC transporter permease</fullName>
    </submittedName>
</protein>
<evidence type="ECO:0000259" key="8">
    <source>
        <dbReference type="Pfam" id="PF02687"/>
    </source>
</evidence>
<evidence type="ECO:0000256" key="2">
    <source>
        <dbReference type="ARBA" id="ARBA00022475"/>
    </source>
</evidence>
<dbReference type="Pfam" id="PF02687">
    <property type="entry name" value="FtsX"/>
    <property type="match status" value="1"/>
</dbReference>
<gene>
    <name evidence="10" type="ORF">DWZ46_02115</name>
</gene>
<comment type="similarity">
    <text evidence="6">Belongs to the ABC-4 integral membrane protein family.</text>
</comment>
<dbReference type="GO" id="GO:0022857">
    <property type="term" value="F:transmembrane transporter activity"/>
    <property type="evidence" value="ECO:0007669"/>
    <property type="project" value="TreeGrafter"/>
</dbReference>
<feature type="transmembrane region" description="Helical" evidence="7">
    <location>
        <begin position="362"/>
        <end position="382"/>
    </location>
</feature>
<keyword evidence="2" id="KW-1003">Cell membrane</keyword>
<feature type="domain" description="ABC3 transporter permease C-terminal" evidence="8">
    <location>
        <begin position="272"/>
        <end position="392"/>
    </location>
</feature>
<dbReference type="Pfam" id="PF12704">
    <property type="entry name" value="MacB_PCD"/>
    <property type="match status" value="1"/>
</dbReference>
<evidence type="ECO:0000313" key="11">
    <source>
        <dbReference type="Proteomes" id="UP000260991"/>
    </source>
</evidence>
<dbReference type="PANTHER" id="PTHR30572:SF4">
    <property type="entry name" value="ABC TRANSPORTER PERMEASE YTRF"/>
    <property type="match status" value="1"/>
</dbReference>
<name>A0A3E2UAC0_9FIRM</name>
<evidence type="ECO:0000256" key="1">
    <source>
        <dbReference type="ARBA" id="ARBA00004651"/>
    </source>
</evidence>
<evidence type="ECO:0000256" key="4">
    <source>
        <dbReference type="ARBA" id="ARBA00022989"/>
    </source>
</evidence>
<keyword evidence="3 7" id="KW-0812">Transmembrane</keyword>
<dbReference type="InterPro" id="IPR003838">
    <property type="entry name" value="ABC3_permease_C"/>
</dbReference>
<evidence type="ECO:0000259" key="9">
    <source>
        <dbReference type="Pfam" id="PF12704"/>
    </source>
</evidence>
<organism evidence="10 11">
    <name type="scientific">Faecalibacterium prausnitzii</name>
    <dbReference type="NCBI Taxonomy" id="853"/>
    <lineage>
        <taxon>Bacteria</taxon>
        <taxon>Bacillati</taxon>
        <taxon>Bacillota</taxon>
        <taxon>Clostridia</taxon>
        <taxon>Eubacteriales</taxon>
        <taxon>Oscillospiraceae</taxon>
        <taxon>Faecalibacterium</taxon>
    </lineage>
</organism>
<comment type="caution">
    <text evidence="10">The sequence shown here is derived from an EMBL/GenBank/DDBJ whole genome shotgun (WGS) entry which is preliminary data.</text>
</comment>
<dbReference type="EMBL" id="QVER01000002">
    <property type="protein sequence ID" value="RGB93159.1"/>
    <property type="molecule type" value="Genomic_DNA"/>
</dbReference>
<comment type="subcellular location">
    <subcellularLocation>
        <location evidence="1">Cell membrane</location>
        <topology evidence="1">Multi-pass membrane protein</topology>
    </subcellularLocation>
</comment>
<evidence type="ECO:0000256" key="6">
    <source>
        <dbReference type="ARBA" id="ARBA00038076"/>
    </source>
</evidence>
<dbReference type="RefSeq" id="WP_158402289.1">
    <property type="nucleotide sequence ID" value="NZ_QVER01000002.1"/>
</dbReference>